<keyword evidence="2" id="KW-1185">Reference proteome</keyword>
<dbReference type="EMBL" id="JAHUTJ010002418">
    <property type="protein sequence ID" value="MED6265218.1"/>
    <property type="molecule type" value="Genomic_DNA"/>
</dbReference>
<organism evidence="1 2">
    <name type="scientific">Characodon lateralis</name>
    <dbReference type="NCBI Taxonomy" id="208331"/>
    <lineage>
        <taxon>Eukaryota</taxon>
        <taxon>Metazoa</taxon>
        <taxon>Chordata</taxon>
        <taxon>Craniata</taxon>
        <taxon>Vertebrata</taxon>
        <taxon>Euteleostomi</taxon>
        <taxon>Actinopterygii</taxon>
        <taxon>Neopterygii</taxon>
        <taxon>Teleostei</taxon>
        <taxon>Neoteleostei</taxon>
        <taxon>Acanthomorphata</taxon>
        <taxon>Ovalentaria</taxon>
        <taxon>Atherinomorphae</taxon>
        <taxon>Cyprinodontiformes</taxon>
        <taxon>Goodeidae</taxon>
        <taxon>Characodon</taxon>
    </lineage>
</organism>
<evidence type="ECO:0000313" key="1">
    <source>
        <dbReference type="EMBL" id="MED6265218.1"/>
    </source>
</evidence>
<dbReference type="Proteomes" id="UP001352852">
    <property type="component" value="Unassembled WGS sequence"/>
</dbReference>
<comment type="caution">
    <text evidence="1">The sequence shown here is derived from an EMBL/GenBank/DDBJ whole genome shotgun (WGS) entry which is preliminary data.</text>
</comment>
<name>A0ABU7CQF4_9TELE</name>
<proteinExistence type="predicted"/>
<protein>
    <submittedName>
        <fullName evidence="1">Uncharacterized protein</fullName>
    </submittedName>
</protein>
<gene>
    <name evidence="1" type="ORF">CHARACLAT_023122</name>
</gene>
<sequence length="103" mass="11345">MFWTCYDLHRKTADWTAVQQTVTIKLSPLNKLSVHTVLYPGDESGKFSGRKDCDRKALKGLKSLGKICKKCTAFTGLMDSGFPLSTGSIWPAQNSSARCVAFP</sequence>
<accession>A0ABU7CQF4</accession>
<evidence type="ECO:0000313" key="2">
    <source>
        <dbReference type="Proteomes" id="UP001352852"/>
    </source>
</evidence>
<reference evidence="1 2" key="1">
    <citation type="submission" date="2021-06" db="EMBL/GenBank/DDBJ databases">
        <authorList>
            <person name="Palmer J.M."/>
        </authorList>
    </citation>
    <scope>NUCLEOTIDE SEQUENCE [LARGE SCALE GENOMIC DNA]</scope>
    <source>
        <strain evidence="1 2">CL_MEX2019</strain>
        <tissue evidence="1">Muscle</tissue>
    </source>
</reference>